<feature type="domain" description="SHSP" evidence="6">
    <location>
        <begin position="63"/>
        <end position="171"/>
    </location>
</feature>
<feature type="repeat" description="PPR" evidence="4">
    <location>
        <begin position="366"/>
        <end position="400"/>
    </location>
</feature>
<keyword evidence="2" id="KW-0677">Repeat</keyword>
<feature type="repeat" description="PPR" evidence="4">
    <location>
        <begin position="471"/>
        <end position="505"/>
    </location>
</feature>
<protein>
    <recommendedName>
        <fullName evidence="6">SHSP domain-containing protein</fullName>
    </recommendedName>
</protein>
<feature type="repeat" description="PPR" evidence="4">
    <location>
        <begin position="296"/>
        <end position="330"/>
    </location>
</feature>
<organism evidence="7 8">
    <name type="scientific">Carnegiea gigantea</name>
    <dbReference type="NCBI Taxonomy" id="171969"/>
    <lineage>
        <taxon>Eukaryota</taxon>
        <taxon>Viridiplantae</taxon>
        <taxon>Streptophyta</taxon>
        <taxon>Embryophyta</taxon>
        <taxon>Tracheophyta</taxon>
        <taxon>Spermatophyta</taxon>
        <taxon>Magnoliopsida</taxon>
        <taxon>eudicotyledons</taxon>
        <taxon>Gunneridae</taxon>
        <taxon>Pentapetalae</taxon>
        <taxon>Caryophyllales</taxon>
        <taxon>Cactineae</taxon>
        <taxon>Cactaceae</taxon>
        <taxon>Cactoideae</taxon>
        <taxon>Echinocereeae</taxon>
        <taxon>Carnegiea</taxon>
    </lineage>
</organism>
<evidence type="ECO:0000313" key="8">
    <source>
        <dbReference type="Proteomes" id="UP001153076"/>
    </source>
</evidence>
<evidence type="ECO:0000256" key="2">
    <source>
        <dbReference type="ARBA" id="ARBA00022737"/>
    </source>
</evidence>
<dbReference type="PANTHER" id="PTHR45613:SF207">
    <property type="entry name" value="OS08G0300700 PROTEIN"/>
    <property type="match status" value="1"/>
</dbReference>
<feature type="repeat" description="PPR" evidence="4">
    <location>
        <begin position="506"/>
        <end position="540"/>
    </location>
</feature>
<dbReference type="PROSITE" id="PS01031">
    <property type="entry name" value="SHSP"/>
    <property type="match status" value="1"/>
</dbReference>
<dbReference type="OrthoDB" id="185373at2759"/>
<feature type="repeat" description="PPR" evidence="4">
    <location>
        <begin position="436"/>
        <end position="470"/>
    </location>
</feature>
<feature type="repeat" description="PPR" evidence="4">
    <location>
        <begin position="576"/>
        <end position="610"/>
    </location>
</feature>
<dbReference type="Gene3D" id="2.60.40.790">
    <property type="match status" value="1"/>
</dbReference>
<dbReference type="InterPro" id="IPR008978">
    <property type="entry name" value="HSP20-like_chaperone"/>
</dbReference>
<dbReference type="Pfam" id="PF01535">
    <property type="entry name" value="PPR"/>
    <property type="match status" value="1"/>
</dbReference>
<reference evidence="7" key="1">
    <citation type="submission" date="2022-04" db="EMBL/GenBank/DDBJ databases">
        <title>Carnegiea gigantea Genome sequencing and assembly v2.</title>
        <authorList>
            <person name="Copetti D."/>
            <person name="Sanderson M.J."/>
            <person name="Burquez A."/>
            <person name="Wojciechowski M.F."/>
        </authorList>
    </citation>
    <scope>NUCLEOTIDE SEQUENCE</scope>
    <source>
        <strain evidence="7">SGP5-SGP5p</strain>
        <tissue evidence="7">Aerial part</tissue>
    </source>
</reference>
<dbReference type="PROSITE" id="PS51375">
    <property type="entry name" value="PPR"/>
    <property type="match status" value="10"/>
</dbReference>
<dbReference type="SUPFAM" id="SSF81901">
    <property type="entry name" value="HCP-like"/>
    <property type="match status" value="1"/>
</dbReference>
<dbReference type="FunFam" id="1.25.40.10:FF:000558">
    <property type="entry name" value="Pentatricopeptide repeat-containing protein At5g39710"/>
    <property type="match status" value="1"/>
</dbReference>
<dbReference type="Proteomes" id="UP001153076">
    <property type="component" value="Unassembled WGS sequence"/>
</dbReference>
<accession>A0A9Q1QSU0</accession>
<feature type="repeat" description="PPR" evidence="4">
    <location>
        <begin position="541"/>
        <end position="575"/>
    </location>
</feature>
<feature type="repeat" description="PPR" evidence="4">
    <location>
        <begin position="401"/>
        <end position="435"/>
    </location>
</feature>
<dbReference type="NCBIfam" id="TIGR00756">
    <property type="entry name" value="PPR"/>
    <property type="match status" value="9"/>
</dbReference>
<dbReference type="Gene3D" id="1.25.40.10">
    <property type="entry name" value="Tetratricopeptide repeat domain"/>
    <property type="match status" value="4"/>
</dbReference>
<dbReference type="Pfam" id="PF13041">
    <property type="entry name" value="PPR_2"/>
    <property type="match status" value="4"/>
</dbReference>
<dbReference type="SUPFAM" id="SSF49764">
    <property type="entry name" value="HSP20-like chaperones"/>
    <property type="match status" value="1"/>
</dbReference>
<dbReference type="Pfam" id="PF00011">
    <property type="entry name" value="HSP20"/>
    <property type="match status" value="1"/>
</dbReference>
<comment type="similarity">
    <text evidence="1">Belongs to the PPR family. P subfamily.</text>
</comment>
<dbReference type="Pfam" id="PF12854">
    <property type="entry name" value="PPR_1"/>
    <property type="match status" value="2"/>
</dbReference>
<keyword evidence="8" id="KW-1185">Reference proteome</keyword>
<proteinExistence type="inferred from homology"/>
<evidence type="ECO:0000256" key="4">
    <source>
        <dbReference type="PROSITE-ProRule" id="PRU00708"/>
    </source>
</evidence>
<comment type="caution">
    <text evidence="7">The sequence shown here is derived from an EMBL/GenBank/DDBJ whole genome shotgun (WGS) entry which is preliminary data.</text>
</comment>
<evidence type="ECO:0000313" key="7">
    <source>
        <dbReference type="EMBL" id="KAJ8452311.1"/>
    </source>
</evidence>
<dbReference type="PANTHER" id="PTHR45613">
    <property type="entry name" value="PENTATRICOPEPTIDE REPEAT-CONTAINING PROTEIN"/>
    <property type="match status" value="1"/>
</dbReference>
<name>A0A9Q1QSU0_9CARY</name>
<evidence type="ECO:0000256" key="3">
    <source>
        <dbReference type="PROSITE-ProRule" id="PRU00285"/>
    </source>
</evidence>
<comment type="similarity">
    <text evidence="3 5">Belongs to the small heat shock protein (HSP20) family.</text>
</comment>
<gene>
    <name evidence="7" type="ORF">Cgig2_006116</name>
</gene>
<evidence type="ECO:0000256" key="5">
    <source>
        <dbReference type="RuleBase" id="RU003616"/>
    </source>
</evidence>
<evidence type="ECO:0000256" key="1">
    <source>
        <dbReference type="ARBA" id="ARBA00007626"/>
    </source>
</evidence>
<dbReference type="EMBL" id="JAKOGI010000005">
    <property type="protein sequence ID" value="KAJ8452311.1"/>
    <property type="molecule type" value="Genomic_DNA"/>
</dbReference>
<feature type="repeat" description="PPR" evidence="4">
    <location>
        <begin position="331"/>
        <end position="365"/>
    </location>
</feature>
<dbReference type="InterPro" id="IPR002885">
    <property type="entry name" value="PPR_rpt"/>
</dbReference>
<dbReference type="AlphaFoldDB" id="A0A9Q1QSU0"/>
<dbReference type="InterPro" id="IPR011990">
    <property type="entry name" value="TPR-like_helical_dom_sf"/>
</dbReference>
<evidence type="ECO:0000259" key="6">
    <source>
        <dbReference type="PROSITE" id="PS01031"/>
    </source>
</evidence>
<feature type="repeat" description="PPR" evidence="4">
    <location>
        <begin position="611"/>
        <end position="645"/>
    </location>
</feature>
<dbReference type="InterPro" id="IPR002068">
    <property type="entry name" value="A-crystallin/Hsp20_dom"/>
</dbReference>
<sequence length="651" mass="72363">MSLVPRNNSNSPTPFTPFPQDFWDGFFSQDRWLEPFRDVPFFRSPFPFLSPPRTVPYSELSIETSGDVKARLECKEIPEAHIIVADLPGIGKSEVSVEAEGGGFVKISGGGGRFSWRMRLPEDAKVDMMNWSMENGVLTVIVPKFAGAGAFDWGCGSESSSPRNVRPIEITGDYMSKLTSTILDSRTPEQALNYFNLVSGQINVTKNRRPHSAIILVLINAKWYLEARCLLKGLILELLKTCAPRRVCSIVYKELDRLDGSKFSSNVFGTLIIVLSEMGLVDEAVWVYHKLGELPPVQACNALLNGLVKAGRCGSMWEIYDDVVARGMVPNVITYGTVIDACCDEGDIEKAYNLFDEMVGKGIEPTIVIFTALIRGLCNKSRLSEAVDLFSSMKDSGMVPNLYTYNTLMNGHCKMGDLKSAVGLYREVLRHHLQPNVVTFGILIDALCKYGEVVTARAFFPCMIKAHVPLNVFIYNSLIDALCKARDISEALTLRVEMENLNIYPDVFTYSILIRGLLEAGKMKEADYLFWEMKSNGILANLVTYNSLIDGYCKCGNMEKAVKLCSQMMEEGIQPNAITFSTLIDGYSQEGNMEAAMGVYLEMIIKGVSPDVLTYTALIKGHYKKGDKNAALKIYKEMCELEIIPNASTIH</sequence>